<dbReference type="Gene3D" id="3.40.50.300">
    <property type="entry name" value="P-loop containing nucleotide triphosphate hydrolases"/>
    <property type="match status" value="1"/>
</dbReference>
<dbReference type="GO" id="GO:0005524">
    <property type="term" value="F:ATP binding"/>
    <property type="evidence" value="ECO:0007669"/>
    <property type="project" value="InterPro"/>
</dbReference>
<dbReference type="RefSeq" id="XP_024585930.1">
    <property type="nucleotide sequence ID" value="XM_024720763.1"/>
</dbReference>
<dbReference type="InterPro" id="IPR000850">
    <property type="entry name" value="Adenylat/UMP-CMP_kin"/>
</dbReference>
<evidence type="ECO:0000313" key="4">
    <source>
        <dbReference type="EMBL" id="CEG49561.1"/>
    </source>
</evidence>
<dbReference type="Proteomes" id="UP000054928">
    <property type="component" value="Unassembled WGS sequence"/>
</dbReference>
<name>A0A0P1B6N2_PLAHL</name>
<dbReference type="GeneID" id="36402374"/>
<dbReference type="CDD" id="cd22967">
    <property type="entry name" value="DD_AK7"/>
    <property type="match status" value="1"/>
</dbReference>
<dbReference type="OMA" id="GHVEDDF"/>
<proteinExistence type="predicted"/>
<sequence length="774" mass="86647">MRVFISDLGSSLSTELAHNCQVAGHEVVGTVVRDKTSKVVALTSHIESHSVNGSVNETVAEQSDAISWRRLMQHADVVIVTSLVADPKSAIEMMKAFEKRDTIMEKEGDKSVKRFIAVSSVLSWSKNSPYSASGNYCAHTEDEFKLRRPARIFAELKTAETQILSAHRTAAFETYIVGAGLIYGGVQSPIQMIFREAWLHPDQPLLVPSLAEKAKNTSQGCNFLPMISLYDLALLIFRLAISPSPPSKTYLLAVDKASAKTNLRDICRGVSILLGSGRLRDREDSIGAVDIEADTFLLDEDEKLLASLQLHLCFDTSAGAMHTLVAAEEWHHYSSGLLGNLEFFVHDFIKCMDLRPLRTVILGAPRVGKTLLSQRLAKDYHLPYLSPTTLLHELFVFEIDATHSIPPEANQSDLKTSRDNEEIKSLRKELQHWAPTCQNSAELPEDGLIKLLRWKLCSPACRNQGYVLDGLPISSAQACRIFFDESTFKDDGEGDAIEVKENESVSIVDEADGLNEKSNAEAIAHIPVEDVDALLVSLKPRQRVEIPNRVIVLNASRVILEMRAQMLTESEAKLTGNTEDTFARRFDEFEINIEAVEEIFEKSKPQWEADEAGSNPTTDGVEVLEITLQDELEYCDDASFAGPIKRYMEQGGRTPFNFHPTPAEVREQQRVRELQVHEDEARAAQRNHEFDAQNEALQQVRLARERARLDLVQREEAELLEMRAQPLRAYLMDTVLPALTEGILEVVQVQPLDPVDYLAEFLFRKGQELDVETS</sequence>
<dbReference type="SUPFAM" id="SSF52540">
    <property type="entry name" value="P-loop containing nucleoside triphosphate hydrolases"/>
    <property type="match status" value="1"/>
</dbReference>
<dbReference type="Gene3D" id="3.40.50.720">
    <property type="entry name" value="NAD(P)-binding Rossmann-like Domain"/>
    <property type="match status" value="1"/>
</dbReference>
<dbReference type="Gene3D" id="1.20.890.10">
    <property type="entry name" value="cAMP-dependent protein kinase regulatory subunit, dimerization-anchoring domain"/>
    <property type="match status" value="1"/>
</dbReference>
<protein>
    <submittedName>
        <fullName evidence="4">Adenylate kinase 7-like</fullName>
    </submittedName>
</protein>
<dbReference type="InterPro" id="IPR007858">
    <property type="entry name" value="Dpy-30_motif"/>
</dbReference>
<dbReference type="InterPro" id="IPR047499">
    <property type="entry name" value="DD_AK7"/>
</dbReference>
<reference evidence="5" key="1">
    <citation type="submission" date="2014-09" db="EMBL/GenBank/DDBJ databases">
        <authorList>
            <person name="Sharma Rahul"/>
            <person name="Thines Marco"/>
        </authorList>
    </citation>
    <scope>NUCLEOTIDE SEQUENCE [LARGE SCALE GENOMIC DNA]</scope>
</reference>
<keyword evidence="2" id="KW-0547">Nucleotide-binding</keyword>
<evidence type="ECO:0000256" key="1">
    <source>
        <dbReference type="ARBA" id="ARBA00022679"/>
    </source>
</evidence>
<evidence type="ECO:0000256" key="3">
    <source>
        <dbReference type="ARBA" id="ARBA00022777"/>
    </source>
</evidence>
<dbReference type="Pfam" id="PF05186">
    <property type="entry name" value="Dpy-30"/>
    <property type="match status" value="1"/>
</dbReference>
<keyword evidence="5" id="KW-1185">Reference proteome</keyword>
<dbReference type="InterPro" id="IPR027417">
    <property type="entry name" value="P-loop_NTPase"/>
</dbReference>
<dbReference type="AlphaFoldDB" id="A0A0P1B6N2"/>
<dbReference type="GO" id="GO:0006139">
    <property type="term" value="P:nucleobase-containing compound metabolic process"/>
    <property type="evidence" value="ECO:0007669"/>
    <property type="project" value="InterPro"/>
</dbReference>
<evidence type="ECO:0000313" key="5">
    <source>
        <dbReference type="Proteomes" id="UP000054928"/>
    </source>
</evidence>
<dbReference type="STRING" id="4781.A0A0P1B6N2"/>
<dbReference type="SUPFAM" id="SSF51735">
    <property type="entry name" value="NAD(P)-binding Rossmann-fold domains"/>
    <property type="match status" value="1"/>
</dbReference>
<organism evidence="4 5">
    <name type="scientific">Plasmopara halstedii</name>
    <name type="common">Downy mildew of sunflower</name>
    <dbReference type="NCBI Taxonomy" id="4781"/>
    <lineage>
        <taxon>Eukaryota</taxon>
        <taxon>Sar</taxon>
        <taxon>Stramenopiles</taxon>
        <taxon>Oomycota</taxon>
        <taxon>Peronosporomycetes</taxon>
        <taxon>Peronosporales</taxon>
        <taxon>Peronosporaceae</taxon>
        <taxon>Plasmopara</taxon>
    </lineage>
</organism>
<evidence type="ECO:0000256" key="2">
    <source>
        <dbReference type="ARBA" id="ARBA00022741"/>
    </source>
</evidence>
<accession>A0A0P1B6N2</accession>
<dbReference type="EMBL" id="CCYD01003090">
    <property type="protein sequence ID" value="CEG49561.1"/>
    <property type="molecule type" value="Genomic_DNA"/>
</dbReference>
<keyword evidence="1" id="KW-0808">Transferase</keyword>
<dbReference type="PANTHER" id="PTHR23359">
    <property type="entry name" value="NUCLEOTIDE KINASE"/>
    <property type="match status" value="1"/>
</dbReference>
<dbReference type="GO" id="GO:0019205">
    <property type="term" value="F:nucleobase-containing compound kinase activity"/>
    <property type="evidence" value="ECO:0007669"/>
    <property type="project" value="InterPro"/>
</dbReference>
<dbReference type="InterPro" id="IPR036291">
    <property type="entry name" value="NAD(P)-bd_dom_sf"/>
</dbReference>
<dbReference type="OrthoDB" id="10262413at2759"/>
<keyword evidence="3 4" id="KW-0418">Kinase</keyword>